<proteinExistence type="predicted"/>
<protein>
    <submittedName>
        <fullName evidence="1">Uncharacterized protein</fullName>
    </submittedName>
</protein>
<evidence type="ECO:0000313" key="1">
    <source>
        <dbReference type="EMBL" id="SVB70094.1"/>
    </source>
</evidence>
<reference evidence="1" key="1">
    <citation type="submission" date="2018-05" db="EMBL/GenBank/DDBJ databases">
        <authorList>
            <person name="Lanie J.A."/>
            <person name="Ng W.-L."/>
            <person name="Kazmierczak K.M."/>
            <person name="Andrzejewski T.M."/>
            <person name="Davidsen T.M."/>
            <person name="Wayne K.J."/>
            <person name="Tettelin H."/>
            <person name="Glass J.I."/>
            <person name="Rusch D."/>
            <person name="Podicherti R."/>
            <person name="Tsui H.-C.T."/>
            <person name="Winkler M.E."/>
        </authorList>
    </citation>
    <scope>NUCLEOTIDE SEQUENCE</scope>
</reference>
<feature type="non-terminal residue" evidence="1">
    <location>
        <position position="190"/>
    </location>
</feature>
<organism evidence="1">
    <name type="scientific">marine metagenome</name>
    <dbReference type="NCBI Taxonomy" id="408172"/>
    <lineage>
        <taxon>unclassified sequences</taxon>
        <taxon>metagenomes</taxon>
        <taxon>ecological metagenomes</taxon>
    </lineage>
</organism>
<name>A0A382G638_9ZZZZ</name>
<dbReference type="AlphaFoldDB" id="A0A382G638"/>
<sequence length="190" mass="21676">MEKPQPTVFDIVAWYEPSAHFKYTRGVRKAFEEMAREYTKSTLLLGRFGGRPVMQTDIQGIGVATRVEIGRLSLFKGHQQALIKGVFDMFRDCMGRELVSGPLERMAIQFSKADSRGSVRDSIRQAFSEAFGEECSFLAPDVDQPDYLLVGHSVDYQTLIQYLSEDSLYHSTHRGRIEKVSRHLHQEVGR</sequence>
<gene>
    <name evidence="1" type="ORF">METZ01_LOCUS222948</name>
</gene>
<accession>A0A382G638</accession>
<dbReference type="EMBL" id="UINC01053508">
    <property type="protein sequence ID" value="SVB70094.1"/>
    <property type="molecule type" value="Genomic_DNA"/>
</dbReference>